<organism evidence="1 2">
    <name type="scientific">Ectobacillus funiculus</name>
    <dbReference type="NCBI Taxonomy" id="137993"/>
    <lineage>
        <taxon>Bacteria</taxon>
        <taxon>Bacillati</taxon>
        <taxon>Bacillota</taxon>
        <taxon>Bacilli</taxon>
        <taxon>Bacillales</taxon>
        <taxon>Bacillaceae</taxon>
        <taxon>Ectobacillus</taxon>
    </lineage>
</organism>
<comment type="caution">
    <text evidence="1">The sequence shown here is derived from an EMBL/GenBank/DDBJ whole genome shotgun (WGS) entry which is preliminary data.</text>
</comment>
<sequence length="168" mass="19526">MPSQIRRNESSIEVKREELIQHGMNVFQSVGAHYVCEVCIKSGNSCCHACSHLEEGIGCQRRNTACTAWLCGIQKFLFDHIGLIEEWENFWNQVPGQMFRKDRTPEKVEIASFLNIENLDNETGQKLANILRSYVEQGGNLDKLERRLEKKYILENLERSEYTEDEEL</sequence>
<dbReference type="EMBL" id="JBHMAF010000177">
    <property type="protein sequence ID" value="MFB9760917.1"/>
    <property type="molecule type" value="Genomic_DNA"/>
</dbReference>
<dbReference type="Proteomes" id="UP001589609">
    <property type="component" value="Unassembled WGS sequence"/>
</dbReference>
<gene>
    <name evidence="1" type="ORF">ACFFMS_21830</name>
</gene>
<evidence type="ECO:0000313" key="2">
    <source>
        <dbReference type="Proteomes" id="UP001589609"/>
    </source>
</evidence>
<reference evidence="1 2" key="1">
    <citation type="submission" date="2024-09" db="EMBL/GenBank/DDBJ databases">
        <authorList>
            <person name="Sun Q."/>
            <person name="Mori K."/>
        </authorList>
    </citation>
    <scope>NUCLEOTIDE SEQUENCE [LARGE SCALE GENOMIC DNA]</scope>
    <source>
        <strain evidence="1 2">JCM 11201</strain>
    </source>
</reference>
<evidence type="ECO:0000313" key="1">
    <source>
        <dbReference type="EMBL" id="MFB9760917.1"/>
    </source>
</evidence>
<protein>
    <submittedName>
        <fullName evidence="1">DNA mismatch repair protein</fullName>
    </submittedName>
</protein>
<proteinExistence type="predicted"/>
<keyword evidence="2" id="KW-1185">Reference proteome</keyword>
<accession>A0ABV5WJW7</accession>
<name>A0ABV5WJW7_9BACI</name>
<dbReference type="RefSeq" id="WP_379951192.1">
    <property type="nucleotide sequence ID" value="NZ_JBHMAF010000177.1"/>
</dbReference>